<evidence type="ECO:0000313" key="2">
    <source>
        <dbReference type="Proteomes" id="UP000198287"/>
    </source>
</evidence>
<dbReference type="AlphaFoldDB" id="A0A226DKG7"/>
<comment type="caution">
    <text evidence="1">The sequence shown here is derived from an EMBL/GenBank/DDBJ whole genome shotgun (WGS) entry which is preliminary data.</text>
</comment>
<reference evidence="1 2" key="1">
    <citation type="submission" date="2015-12" db="EMBL/GenBank/DDBJ databases">
        <title>The genome of Folsomia candida.</title>
        <authorList>
            <person name="Faddeeva A."/>
            <person name="Derks M.F."/>
            <person name="Anvar Y."/>
            <person name="Smit S."/>
            <person name="Van Straalen N."/>
            <person name="Roelofs D."/>
        </authorList>
    </citation>
    <scope>NUCLEOTIDE SEQUENCE [LARGE SCALE GENOMIC DNA]</scope>
    <source>
        <strain evidence="1 2">VU population</strain>
        <tissue evidence="1">Whole body</tissue>
    </source>
</reference>
<keyword evidence="2" id="KW-1185">Reference proteome</keyword>
<accession>A0A226DKG7</accession>
<protein>
    <submittedName>
        <fullName evidence="1">Uncharacterized protein</fullName>
    </submittedName>
</protein>
<name>A0A226DKG7_FOLCA</name>
<dbReference type="EMBL" id="LNIX01000018">
    <property type="protein sequence ID" value="OXA45344.1"/>
    <property type="molecule type" value="Genomic_DNA"/>
</dbReference>
<gene>
    <name evidence="1" type="ORF">Fcan01_20035</name>
</gene>
<evidence type="ECO:0000313" key="1">
    <source>
        <dbReference type="EMBL" id="OXA45344.1"/>
    </source>
</evidence>
<sequence>MIYSTHIANAFKTQQNATSIVVVITTSKLAVTQIDQVHKLSGGISGNLDGLSGNLGFASESKSHAELTFVHSKFKIRRFNSHRWVNNAPEEYMTVIGVDDAGSFVAELCQNYPIVADRSYIFDHFGNIRHQKYGYGHFIDEHGLDWSRQ</sequence>
<dbReference type="Proteomes" id="UP000198287">
    <property type="component" value="Unassembled WGS sequence"/>
</dbReference>
<organism evidence="1 2">
    <name type="scientific">Folsomia candida</name>
    <name type="common">Springtail</name>
    <dbReference type="NCBI Taxonomy" id="158441"/>
    <lineage>
        <taxon>Eukaryota</taxon>
        <taxon>Metazoa</taxon>
        <taxon>Ecdysozoa</taxon>
        <taxon>Arthropoda</taxon>
        <taxon>Hexapoda</taxon>
        <taxon>Collembola</taxon>
        <taxon>Entomobryomorpha</taxon>
        <taxon>Isotomoidea</taxon>
        <taxon>Isotomidae</taxon>
        <taxon>Proisotominae</taxon>
        <taxon>Folsomia</taxon>
    </lineage>
</organism>
<proteinExistence type="predicted"/>